<dbReference type="PROSITE" id="PS50883">
    <property type="entry name" value="EAL"/>
    <property type="match status" value="1"/>
</dbReference>
<dbReference type="InterPro" id="IPR001610">
    <property type="entry name" value="PAC"/>
</dbReference>
<dbReference type="GO" id="GO:0071111">
    <property type="term" value="F:cyclic-guanylate-specific phosphodiesterase activity"/>
    <property type="evidence" value="ECO:0007669"/>
    <property type="project" value="UniProtKB-EC"/>
</dbReference>
<dbReference type="FunFam" id="3.20.20.450:FF:000001">
    <property type="entry name" value="Cyclic di-GMP phosphodiesterase yahA"/>
    <property type="match status" value="1"/>
</dbReference>
<dbReference type="Gene3D" id="3.30.450.20">
    <property type="entry name" value="PAS domain"/>
    <property type="match status" value="3"/>
</dbReference>
<dbReference type="InterPro" id="IPR001633">
    <property type="entry name" value="EAL_dom"/>
</dbReference>
<dbReference type="Pfam" id="PF08448">
    <property type="entry name" value="PAS_4"/>
    <property type="match status" value="1"/>
</dbReference>
<feature type="region of interest" description="Disordered" evidence="2">
    <location>
        <begin position="1"/>
        <end position="21"/>
    </location>
</feature>
<dbReference type="Pfam" id="PF13426">
    <property type="entry name" value="PAS_9"/>
    <property type="match status" value="1"/>
</dbReference>
<keyword evidence="9" id="KW-1185">Reference proteome</keyword>
<feature type="domain" description="EAL" evidence="5">
    <location>
        <begin position="583"/>
        <end position="837"/>
    </location>
</feature>
<dbReference type="EMBL" id="CP040017">
    <property type="protein sequence ID" value="QCP10168.1"/>
    <property type="molecule type" value="Genomic_DNA"/>
</dbReference>
<proteinExistence type="predicted"/>
<dbReference type="SMART" id="SM00091">
    <property type="entry name" value="PAS"/>
    <property type="match status" value="3"/>
</dbReference>
<evidence type="ECO:0000256" key="1">
    <source>
        <dbReference type="ARBA" id="ARBA00051114"/>
    </source>
</evidence>
<dbReference type="Gene3D" id="3.30.70.270">
    <property type="match status" value="1"/>
</dbReference>
<name>A0A4P8HNY8_9BURK</name>
<organism evidence="7 10">
    <name type="scientific">Pseudoduganella umbonata</name>
    <dbReference type="NCBI Taxonomy" id="864828"/>
    <lineage>
        <taxon>Bacteria</taxon>
        <taxon>Pseudomonadati</taxon>
        <taxon>Pseudomonadota</taxon>
        <taxon>Betaproteobacteria</taxon>
        <taxon>Burkholderiales</taxon>
        <taxon>Oxalobacteraceae</taxon>
        <taxon>Telluria group</taxon>
        <taxon>Pseudoduganella</taxon>
    </lineage>
</organism>
<gene>
    <name evidence="8" type="ORF">FCL38_06820</name>
    <name evidence="7" type="ORF">FHS02_000968</name>
</gene>
<protein>
    <submittedName>
        <fullName evidence="7">Diguanylate cyclase (GGDEF)-like protein/PAS domain S-box-containing protein</fullName>
    </submittedName>
    <submittedName>
        <fullName evidence="8">EAL domain-containing protein</fullName>
    </submittedName>
</protein>
<dbReference type="GO" id="GO:0006355">
    <property type="term" value="P:regulation of DNA-templated transcription"/>
    <property type="evidence" value="ECO:0007669"/>
    <property type="project" value="InterPro"/>
</dbReference>
<evidence type="ECO:0000259" key="4">
    <source>
        <dbReference type="PROSITE" id="PS50113"/>
    </source>
</evidence>
<reference evidence="7 10" key="2">
    <citation type="submission" date="2020-08" db="EMBL/GenBank/DDBJ databases">
        <title>Genomic Encyclopedia of Type Strains, Phase III (KMG-III): the genomes of soil and plant-associated and newly described type strains.</title>
        <authorList>
            <person name="Whitman W."/>
        </authorList>
    </citation>
    <scope>NUCLEOTIDE SEQUENCE [LARGE SCALE GENOMIC DNA]</scope>
    <source>
        <strain evidence="7 10">CECT 7753</strain>
    </source>
</reference>
<feature type="domain" description="PAC" evidence="4">
    <location>
        <begin position="354"/>
        <end position="406"/>
    </location>
</feature>
<dbReference type="SUPFAM" id="SSF141868">
    <property type="entry name" value="EAL domain-like"/>
    <property type="match status" value="1"/>
</dbReference>
<dbReference type="SMART" id="SM00267">
    <property type="entry name" value="GGDEF"/>
    <property type="match status" value="1"/>
</dbReference>
<dbReference type="SMART" id="SM00052">
    <property type="entry name" value="EAL"/>
    <property type="match status" value="1"/>
</dbReference>
<dbReference type="PANTHER" id="PTHR44757:SF2">
    <property type="entry name" value="BIOFILM ARCHITECTURE MAINTENANCE PROTEIN MBAA"/>
    <property type="match status" value="1"/>
</dbReference>
<dbReference type="PANTHER" id="PTHR44757">
    <property type="entry name" value="DIGUANYLATE CYCLASE DGCP"/>
    <property type="match status" value="1"/>
</dbReference>
<accession>A0A4P8HNY8</accession>
<dbReference type="FunFam" id="3.30.70.270:FF:000001">
    <property type="entry name" value="Diguanylate cyclase domain protein"/>
    <property type="match status" value="1"/>
</dbReference>
<dbReference type="SUPFAM" id="SSF55785">
    <property type="entry name" value="PYP-like sensor domain (PAS domain)"/>
    <property type="match status" value="3"/>
</dbReference>
<reference evidence="8 9" key="1">
    <citation type="submission" date="2019-05" db="EMBL/GenBank/DDBJ databases">
        <title>Draft Genome Sequences of Six Type Strains of the Genus Massilia.</title>
        <authorList>
            <person name="Miess H."/>
            <person name="Frediansyhah A."/>
            <person name="Gross H."/>
        </authorList>
    </citation>
    <scope>NUCLEOTIDE SEQUENCE [LARGE SCALE GENOMIC DNA]</scope>
    <source>
        <strain evidence="8 9">DSMZ 26121</strain>
    </source>
</reference>
<dbReference type="CDD" id="cd00130">
    <property type="entry name" value="PAS"/>
    <property type="match status" value="2"/>
</dbReference>
<dbReference type="InterPro" id="IPR000700">
    <property type="entry name" value="PAS-assoc_C"/>
</dbReference>
<dbReference type="InterPro" id="IPR013767">
    <property type="entry name" value="PAS_fold"/>
</dbReference>
<dbReference type="EMBL" id="JACHXS010000001">
    <property type="protein sequence ID" value="MBB3220181.1"/>
    <property type="molecule type" value="Genomic_DNA"/>
</dbReference>
<dbReference type="InterPro" id="IPR035919">
    <property type="entry name" value="EAL_sf"/>
</dbReference>
<dbReference type="Pfam" id="PF00989">
    <property type="entry name" value="PAS"/>
    <property type="match status" value="1"/>
</dbReference>
<dbReference type="InterPro" id="IPR000014">
    <property type="entry name" value="PAS"/>
</dbReference>
<evidence type="ECO:0000256" key="2">
    <source>
        <dbReference type="SAM" id="MobiDB-lite"/>
    </source>
</evidence>
<dbReference type="RefSeq" id="WP_137313052.1">
    <property type="nucleotide sequence ID" value="NZ_CP040017.1"/>
</dbReference>
<dbReference type="AlphaFoldDB" id="A0A4P8HNY8"/>
<sequence>MMRFQHRAATRSTLPMQGRGWRSRRPLTRFDDLFQDHPQPMWIYDLVTLRFLRVNAAACRHYGYGEAEFLHMTIRDIRPPSEQARLSAEIASAPHALPQSAGVWTHLKRDGRPILVRISSHALIYEGRRARLVFALDVTQQMATERALYKSEQLYRRLIDTMPLQVFWKDLDLRYAGCNRLFARAIGLDDPASVVGKRDHDLPWRHGPVPQAEQEVEDLAVIGTGRPVRGREQTLTAADGRQHWHLVNKLPLHGRHGEIVGLLGTIEDVTASREAGAKLRLQSRAIDASVNAILITRRAGNDDVIDYANPAFARISGYQLAEVIGKDCRFLQGDDRDQEGMPALREALRAGREVTVELRNYRKDGTLFWNQLHVAPVLDIHGATTHWVGVINDITAAKRYQTELEHQSTHDALTGLPNRNLFHDRLEQAIAYAARYEHQLWVVVLDLDNFKLINDTLGHAVGDSLLQTVAARLRSALRDSDTVARLGGDEFILLLPDQPGQSDGTLSPRMVQAVLDAVSAPMRLDAHDLALTCSMGVSVYPRDGDTAPSLFKHADIALYRAKDGGRNQLQFYTSEMNARVTERTLIEGHLRNALTRHEFVLYFQTRIDCGTGRVAGLEALLRWRQPELGLVQPDRFIGVAEETGRIVEIGEWVLYEACRQAKAWQDAGLPRVPVAVNVSARQFRQAGFVQEVRDALESSGLAPEYLELELTESLMMQNIEAVIGAMRHLKESGVRLSIDDFGTGYSSLSYLRRFPLDYLKIDRSFVRDMLHDAPGAAIVRSMIALGHSLGCRIIAEGVETHDQLGYLTQQGCDEIQGFLCSRPVPGDEAGELLHADG</sequence>
<dbReference type="InterPro" id="IPR052155">
    <property type="entry name" value="Biofilm_reg_signaling"/>
</dbReference>
<dbReference type="InterPro" id="IPR035965">
    <property type="entry name" value="PAS-like_dom_sf"/>
</dbReference>
<dbReference type="OrthoDB" id="9813903at2"/>
<dbReference type="PROSITE" id="PS50887">
    <property type="entry name" value="GGDEF"/>
    <property type="match status" value="1"/>
</dbReference>
<dbReference type="NCBIfam" id="TIGR00229">
    <property type="entry name" value="sensory_box"/>
    <property type="match status" value="3"/>
</dbReference>
<dbReference type="Proteomes" id="UP000584325">
    <property type="component" value="Unassembled WGS sequence"/>
</dbReference>
<dbReference type="SUPFAM" id="SSF55073">
    <property type="entry name" value="Nucleotide cyclase"/>
    <property type="match status" value="1"/>
</dbReference>
<dbReference type="InterPro" id="IPR013656">
    <property type="entry name" value="PAS_4"/>
</dbReference>
<feature type="domain" description="GGDEF" evidence="6">
    <location>
        <begin position="438"/>
        <end position="574"/>
    </location>
</feature>
<dbReference type="PROSITE" id="PS50112">
    <property type="entry name" value="PAS"/>
    <property type="match status" value="1"/>
</dbReference>
<dbReference type="NCBIfam" id="TIGR00254">
    <property type="entry name" value="GGDEF"/>
    <property type="match status" value="1"/>
</dbReference>
<evidence type="ECO:0000313" key="10">
    <source>
        <dbReference type="Proteomes" id="UP000584325"/>
    </source>
</evidence>
<dbReference type="CDD" id="cd01949">
    <property type="entry name" value="GGDEF"/>
    <property type="match status" value="1"/>
</dbReference>
<evidence type="ECO:0000313" key="8">
    <source>
        <dbReference type="EMBL" id="QCP10168.1"/>
    </source>
</evidence>
<dbReference type="CDD" id="cd01948">
    <property type="entry name" value="EAL"/>
    <property type="match status" value="1"/>
</dbReference>
<dbReference type="Pfam" id="PF00563">
    <property type="entry name" value="EAL"/>
    <property type="match status" value="1"/>
</dbReference>
<dbReference type="Pfam" id="PF00990">
    <property type="entry name" value="GGDEF"/>
    <property type="match status" value="1"/>
</dbReference>
<evidence type="ECO:0000259" key="3">
    <source>
        <dbReference type="PROSITE" id="PS50112"/>
    </source>
</evidence>
<dbReference type="Proteomes" id="UP000298763">
    <property type="component" value="Chromosome"/>
</dbReference>
<dbReference type="Gene3D" id="3.20.20.450">
    <property type="entry name" value="EAL domain"/>
    <property type="match status" value="1"/>
</dbReference>
<evidence type="ECO:0000259" key="5">
    <source>
        <dbReference type="PROSITE" id="PS50883"/>
    </source>
</evidence>
<dbReference type="InterPro" id="IPR000160">
    <property type="entry name" value="GGDEF_dom"/>
</dbReference>
<dbReference type="InterPro" id="IPR043128">
    <property type="entry name" value="Rev_trsase/Diguanyl_cyclase"/>
</dbReference>
<evidence type="ECO:0000259" key="6">
    <source>
        <dbReference type="PROSITE" id="PS50887"/>
    </source>
</evidence>
<comment type="catalytic activity">
    <reaction evidence="1">
        <text>3',3'-c-di-GMP + H2O = 5'-phosphoguanylyl(3'-&gt;5')guanosine + H(+)</text>
        <dbReference type="Rhea" id="RHEA:24902"/>
        <dbReference type="ChEBI" id="CHEBI:15377"/>
        <dbReference type="ChEBI" id="CHEBI:15378"/>
        <dbReference type="ChEBI" id="CHEBI:58754"/>
        <dbReference type="ChEBI" id="CHEBI:58805"/>
        <dbReference type="EC" id="3.1.4.52"/>
    </reaction>
    <physiologicalReaction direction="left-to-right" evidence="1">
        <dbReference type="Rhea" id="RHEA:24903"/>
    </physiologicalReaction>
</comment>
<evidence type="ECO:0000313" key="7">
    <source>
        <dbReference type="EMBL" id="MBB3220181.1"/>
    </source>
</evidence>
<dbReference type="SMART" id="SM00086">
    <property type="entry name" value="PAC"/>
    <property type="match status" value="3"/>
</dbReference>
<dbReference type="GO" id="GO:0071732">
    <property type="term" value="P:cellular response to nitric oxide"/>
    <property type="evidence" value="ECO:0007669"/>
    <property type="project" value="UniProtKB-ARBA"/>
</dbReference>
<dbReference type="PROSITE" id="PS50113">
    <property type="entry name" value="PAC"/>
    <property type="match status" value="2"/>
</dbReference>
<dbReference type="InterPro" id="IPR029787">
    <property type="entry name" value="Nucleotide_cyclase"/>
</dbReference>
<feature type="domain" description="PAC" evidence="4">
    <location>
        <begin position="229"/>
        <end position="281"/>
    </location>
</feature>
<evidence type="ECO:0000313" key="9">
    <source>
        <dbReference type="Proteomes" id="UP000298763"/>
    </source>
</evidence>
<feature type="domain" description="PAS" evidence="3">
    <location>
        <begin position="278"/>
        <end position="351"/>
    </location>
</feature>